<organism evidence="1 2">
    <name type="scientific">Moniliophthora roreri (strain MCA 2997)</name>
    <name type="common">Cocoa frosty pod rot fungus</name>
    <name type="synonym">Crinipellis roreri</name>
    <dbReference type="NCBI Taxonomy" id="1381753"/>
    <lineage>
        <taxon>Eukaryota</taxon>
        <taxon>Fungi</taxon>
        <taxon>Dikarya</taxon>
        <taxon>Basidiomycota</taxon>
        <taxon>Agaricomycotina</taxon>
        <taxon>Agaricomycetes</taxon>
        <taxon>Agaricomycetidae</taxon>
        <taxon>Agaricales</taxon>
        <taxon>Marasmiineae</taxon>
        <taxon>Marasmiaceae</taxon>
        <taxon>Moniliophthora</taxon>
    </lineage>
</organism>
<sequence>MHNLWQLLSPNLLNPYSLTPHMSLWWAAAFFHCGREMCGVAAEQVATLFPWNRASFNKNLDDDLAQIATPSTMKGDIAIEEFKRTFYADRYRLLSEGNVFEILRRKQAELEKKMKNET</sequence>
<dbReference type="KEGG" id="mrr:Moror_1552"/>
<dbReference type="HOGENOM" id="CLU_2073762_0_0_1"/>
<reference evidence="1 2" key="1">
    <citation type="journal article" date="2014" name="BMC Genomics">
        <title>Genome and secretome analysis of the hemibiotrophic fungal pathogen, Moniliophthora roreri, which causes frosty pod rot disease of cacao: mechanisms of the biotrophic and necrotrophic phases.</title>
        <authorList>
            <person name="Meinhardt L.W."/>
            <person name="Costa G.G.L."/>
            <person name="Thomazella D.P.T."/>
            <person name="Teixeira P.J.P.L."/>
            <person name="Carazzolle M.F."/>
            <person name="Schuster S.C."/>
            <person name="Carlson J.E."/>
            <person name="Guiltinan M.J."/>
            <person name="Mieczkowski P."/>
            <person name="Farmer A."/>
            <person name="Ramaraj T."/>
            <person name="Crozier J."/>
            <person name="Davis R.E."/>
            <person name="Shao J."/>
            <person name="Melnick R.L."/>
            <person name="Pereira G.A.G."/>
            <person name="Bailey B.A."/>
        </authorList>
    </citation>
    <scope>NUCLEOTIDE SEQUENCE [LARGE SCALE GENOMIC DNA]</scope>
    <source>
        <strain evidence="1 2">MCA 2997</strain>
    </source>
</reference>
<keyword evidence="2" id="KW-1185">Reference proteome</keyword>
<dbReference type="EMBL" id="AWSO01000182">
    <property type="protein sequence ID" value="ESK93546.1"/>
    <property type="molecule type" value="Genomic_DNA"/>
</dbReference>
<evidence type="ECO:0000313" key="1">
    <source>
        <dbReference type="EMBL" id="ESK93546.1"/>
    </source>
</evidence>
<comment type="caution">
    <text evidence="1">The sequence shown here is derived from an EMBL/GenBank/DDBJ whole genome shotgun (WGS) entry which is preliminary data.</text>
</comment>
<dbReference type="AlphaFoldDB" id="V2XL10"/>
<name>V2XL10_MONRO</name>
<accession>V2XL10</accession>
<dbReference type="Proteomes" id="UP000017559">
    <property type="component" value="Unassembled WGS sequence"/>
</dbReference>
<gene>
    <name evidence="1" type="ORF">Moror_1552</name>
</gene>
<evidence type="ECO:0000313" key="2">
    <source>
        <dbReference type="Proteomes" id="UP000017559"/>
    </source>
</evidence>
<proteinExistence type="predicted"/>
<protein>
    <submittedName>
        <fullName evidence="1">Uncharacterized protein</fullName>
    </submittedName>
</protein>